<reference evidence="12" key="1">
    <citation type="submission" date="2025-08" db="UniProtKB">
        <authorList>
            <consortium name="RefSeq"/>
        </authorList>
    </citation>
    <scope>IDENTIFICATION</scope>
    <source>
        <tissue evidence="12">Sperm</tissue>
    </source>
</reference>
<evidence type="ECO:0000256" key="4">
    <source>
        <dbReference type="ARBA" id="ARBA00022833"/>
    </source>
</evidence>
<dbReference type="InterPro" id="IPR017907">
    <property type="entry name" value="Znf_RING_CS"/>
</dbReference>
<dbReference type="InterPro" id="IPR013320">
    <property type="entry name" value="ConA-like_dom_sf"/>
</dbReference>
<keyword evidence="5" id="KW-0391">Immunity</keyword>
<evidence type="ECO:0000313" key="11">
    <source>
        <dbReference type="Proteomes" id="UP001318040"/>
    </source>
</evidence>
<dbReference type="AlphaFoldDB" id="A0AAJ7XJA1"/>
<dbReference type="SMART" id="SM00336">
    <property type="entry name" value="BBOX"/>
    <property type="match status" value="2"/>
</dbReference>
<feature type="region of interest" description="Disordered" evidence="7">
    <location>
        <begin position="181"/>
        <end position="203"/>
    </location>
</feature>
<dbReference type="GO" id="GO:0045087">
    <property type="term" value="P:innate immune response"/>
    <property type="evidence" value="ECO:0007669"/>
    <property type="project" value="UniProtKB-KW"/>
</dbReference>
<dbReference type="Pfam" id="PF15227">
    <property type="entry name" value="zf-C3HC4_4"/>
    <property type="match status" value="1"/>
</dbReference>
<dbReference type="PRINTS" id="PR01407">
    <property type="entry name" value="BUTYPHLNCDUF"/>
</dbReference>
<gene>
    <name evidence="12" type="primary">LOC116958034</name>
</gene>
<dbReference type="InterPro" id="IPR003879">
    <property type="entry name" value="Butyrophylin_SPRY"/>
</dbReference>
<dbReference type="SMART" id="SM00449">
    <property type="entry name" value="SPRY"/>
    <property type="match status" value="1"/>
</dbReference>
<keyword evidence="3 6" id="KW-0863">Zinc-finger</keyword>
<dbReference type="InterPro" id="IPR001841">
    <property type="entry name" value="Znf_RING"/>
</dbReference>
<evidence type="ECO:0000256" key="7">
    <source>
        <dbReference type="SAM" id="MobiDB-lite"/>
    </source>
</evidence>
<dbReference type="PROSITE" id="PS50089">
    <property type="entry name" value="ZF_RING_2"/>
    <property type="match status" value="1"/>
</dbReference>
<dbReference type="SMART" id="SM00184">
    <property type="entry name" value="RING"/>
    <property type="match status" value="1"/>
</dbReference>
<organism evidence="11 12">
    <name type="scientific">Petromyzon marinus</name>
    <name type="common">Sea lamprey</name>
    <dbReference type="NCBI Taxonomy" id="7757"/>
    <lineage>
        <taxon>Eukaryota</taxon>
        <taxon>Metazoa</taxon>
        <taxon>Chordata</taxon>
        <taxon>Craniata</taxon>
        <taxon>Vertebrata</taxon>
        <taxon>Cyclostomata</taxon>
        <taxon>Hyperoartia</taxon>
        <taxon>Petromyzontiformes</taxon>
        <taxon>Petromyzontidae</taxon>
        <taxon>Petromyzon</taxon>
    </lineage>
</organism>
<evidence type="ECO:0000259" key="9">
    <source>
        <dbReference type="PROSITE" id="PS50119"/>
    </source>
</evidence>
<dbReference type="PANTHER" id="PTHR25465:SF14">
    <property type="entry name" value="E3 UBIQUITIN-PROTEIN LIGASE TRIM65"/>
    <property type="match status" value="1"/>
</dbReference>
<keyword evidence="1" id="KW-0399">Innate immunity</keyword>
<dbReference type="Pfam" id="PF13765">
    <property type="entry name" value="PRY"/>
    <property type="match status" value="1"/>
</dbReference>
<dbReference type="InterPro" id="IPR051051">
    <property type="entry name" value="E3_ubiq-ligase_TRIM/RNF"/>
</dbReference>
<dbReference type="Gene3D" id="4.10.830.40">
    <property type="match status" value="1"/>
</dbReference>
<dbReference type="Gene3D" id="3.30.160.60">
    <property type="entry name" value="Classic Zinc Finger"/>
    <property type="match status" value="1"/>
</dbReference>
<evidence type="ECO:0000259" key="10">
    <source>
        <dbReference type="PROSITE" id="PS50188"/>
    </source>
</evidence>
<keyword evidence="4" id="KW-0862">Zinc</keyword>
<evidence type="ECO:0000259" key="8">
    <source>
        <dbReference type="PROSITE" id="PS50089"/>
    </source>
</evidence>
<dbReference type="InterPro" id="IPR013083">
    <property type="entry name" value="Znf_RING/FYVE/PHD"/>
</dbReference>
<dbReference type="SUPFAM" id="SSF57845">
    <property type="entry name" value="B-box zinc-binding domain"/>
    <property type="match status" value="1"/>
</dbReference>
<dbReference type="GO" id="GO:0005737">
    <property type="term" value="C:cytoplasm"/>
    <property type="evidence" value="ECO:0007669"/>
    <property type="project" value="UniProtKB-ARBA"/>
</dbReference>
<dbReference type="PROSITE" id="PS00518">
    <property type="entry name" value="ZF_RING_1"/>
    <property type="match status" value="1"/>
</dbReference>
<dbReference type="Pfam" id="PF00622">
    <property type="entry name" value="SPRY"/>
    <property type="match status" value="1"/>
</dbReference>
<protein>
    <submittedName>
        <fullName evidence="12">E3 ubiquitin/ISG15 ligase TRIM25-like</fullName>
    </submittedName>
</protein>
<evidence type="ECO:0000256" key="1">
    <source>
        <dbReference type="ARBA" id="ARBA00022588"/>
    </source>
</evidence>
<dbReference type="PROSITE" id="PS50188">
    <property type="entry name" value="B302_SPRY"/>
    <property type="match status" value="1"/>
</dbReference>
<feature type="compositionally biased region" description="Basic and acidic residues" evidence="7">
    <location>
        <begin position="181"/>
        <end position="190"/>
    </location>
</feature>
<dbReference type="Pfam" id="PF25600">
    <property type="entry name" value="TRIM_CC"/>
    <property type="match status" value="1"/>
</dbReference>
<evidence type="ECO:0000256" key="2">
    <source>
        <dbReference type="ARBA" id="ARBA00022723"/>
    </source>
</evidence>
<evidence type="ECO:0000256" key="6">
    <source>
        <dbReference type="PROSITE-ProRule" id="PRU00024"/>
    </source>
</evidence>
<dbReference type="PANTHER" id="PTHR25465">
    <property type="entry name" value="B-BOX DOMAIN CONTAINING"/>
    <property type="match status" value="1"/>
</dbReference>
<evidence type="ECO:0000256" key="3">
    <source>
        <dbReference type="ARBA" id="ARBA00022771"/>
    </source>
</evidence>
<evidence type="ECO:0000256" key="5">
    <source>
        <dbReference type="ARBA" id="ARBA00022859"/>
    </source>
</evidence>
<keyword evidence="11" id="KW-1185">Reference proteome</keyword>
<dbReference type="KEGG" id="pmrn:116958034"/>
<evidence type="ECO:0000313" key="12">
    <source>
        <dbReference type="RefSeq" id="XP_032836405.1"/>
    </source>
</evidence>
<keyword evidence="2" id="KW-0479">Metal-binding</keyword>
<dbReference type="InterPro" id="IPR003877">
    <property type="entry name" value="SPRY_dom"/>
</dbReference>
<dbReference type="Gene3D" id="2.60.120.920">
    <property type="match status" value="1"/>
</dbReference>
<name>A0AAJ7XJA1_PETMA</name>
<dbReference type="Pfam" id="PF00643">
    <property type="entry name" value="zf-B_box"/>
    <property type="match status" value="1"/>
</dbReference>
<dbReference type="InterPro" id="IPR001870">
    <property type="entry name" value="B30.2/SPRY"/>
</dbReference>
<dbReference type="GO" id="GO:0008270">
    <property type="term" value="F:zinc ion binding"/>
    <property type="evidence" value="ECO:0007669"/>
    <property type="project" value="UniProtKB-KW"/>
</dbReference>
<dbReference type="InterPro" id="IPR043136">
    <property type="entry name" value="B30.2/SPRY_sf"/>
</dbReference>
<dbReference type="InterPro" id="IPR058030">
    <property type="entry name" value="TRIM8/14/16/25/29/45/65_CC"/>
</dbReference>
<accession>A0AAJ7XJA1</accession>
<dbReference type="SUPFAM" id="SSF49899">
    <property type="entry name" value="Concanavalin A-like lectins/glucanases"/>
    <property type="match status" value="1"/>
</dbReference>
<dbReference type="SUPFAM" id="SSF57850">
    <property type="entry name" value="RING/U-box"/>
    <property type="match status" value="1"/>
</dbReference>
<dbReference type="PROSITE" id="PS50119">
    <property type="entry name" value="ZF_BBOX"/>
    <property type="match status" value="1"/>
</dbReference>
<proteinExistence type="predicted"/>
<dbReference type="Gene3D" id="3.30.40.10">
    <property type="entry name" value="Zinc/RING finger domain, C3HC4 (zinc finger)"/>
    <property type="match status" value="1"/>
</dbReference>
<dbReference type="CDD" id="cd19769">
    <property type="entry name" value="Bbox2_TRIM16-like"/>
    <property type="match status" value="1"/>
</dbReference>
<feature type="domain" description="B30.2/SPRY" evidence="10">
    <location>
        <begin position="328"/>
        <end position="526"/>
    </location>
</feature>
<sequence>MASTAPAAENVDRELTCPICLDTFDCPSTLSCGHSFCLQCLEDAWKEADSYCCPQCRKTFPRRPQLTRNVTIANLMEQLRVTESMAAAAADGVVFCDHCPEGQTPAVKTCLRCETSFCTEHLAPHLERAKLKDHVLVAPIANLERRRCKRHKQELMFYCKQDVSLVCMACTITGEHRGHDVDTLEDEHQTRKSGVGAETRAVEEKRMEAEASVEWMEAARKAVQDSMVQTKARISGEFTRMRATLDEDERAALDRVDVKGHELLSQIEESISHYQREISELQAAATCLRALQEERDSLTFLQVHLKETNRIDAWKEAAHSFPSEEDIEVIDTLQGAVVRLLAFMYGRSPTLDPNSAHDELQTSADLRTVTWIGVAQGRSVHPQQFDRYYQALCSESFSSGQHYWEVDVGAVGECRVGVAYGTIARKGYGDECELGQNYSSWVLYKNDNICCMVHGGVGTSLPVRDPPRRVGCHLHWEAGLLSFYCADSMELLHSIHHSFSQPLYPALGVWGDAGDSVRILDLSRAS</sequence>
<dbReference type="RefSeq" id="XP_032836405.1">
    <property type="nucleotide sequence ID" value="XM_032980514.1"/>
</dbReference>
<feature type="domain" description="B box-type" evidence="9">
    <location>
        <begin position="143"/>
        <end position="184"/>
    </location>
</feature>
<feature type="domain" description="RING-type" evidence="8">
    <location>
        <begin position="17"/>
        <end position="57"/>
    </location>
</feature>
<dbReference type="InterPro" id="IPR000315">
    <property type="entry name" value="Znf_B-box"/>
</dbReference>
<dbReference type="InterPro" id="IPR006574">
    <property type="entry name" value="PRY"/>
</dbReference>
<dbReference type="Proteomes" id="UP001318040">
    <property type="component" value="Chromosome 68"/>
</dbReference>
<dbReference type="SMART" id="SM00589">
    <property type="entry name" value="PRY"/>
    <property type="match status" value="1"/>
</dbReference>